<dbReference type="EMBL" id="LUKD01000008">
    <property type="protein sequence ID" value="KYG62547.1"/>
    <property type="molecule type" value="Genomic_DNA"/>
</dbReference>
<proteinExistence type="predicted"/>
<gene>
    <name evidence="2" type="ORF">AZI87_14680</name>
</gene>
<evidence type="ECO:0000313" key="2">
    <source>
        <dbReference type="EMBL" id="KYG62547.1"/>
    </source>
</evidence>
<feature type="region of interest" description="Disordered" evidence="1">
    <location>
        <begin position="41"/>
        <end position="86"/>
    </location>
</feature>
<dbReference type="Proteomes" id="UP000075799">
    <property type="component" value="Unassembled WGS sequence"/>
</dbReference>
<dbReference type="AlphaFoldDB" id="A0A161QEC9"/>
<comment type="caution">
    <text evidence="2">The sequence shown here is derived from an EMBL/GenBank/DDBJ whole genome shotgun (WGS) entry which is preliminary data.</text>
</comment>
<feature type="compositionally biased region" description="Basic and acidic residues" evidence="1">
    <location>
        <begin position="74"/>
        <end position="86"/>
    </location>
</feature>
<dbReference type="RefSeq" id="WP_063208689.1">
    <property type="nucleotide sequence ID" value="NZ_LUKD01000008.1"/>
</dbReference>
<name>A0A161QEC9_BDEBC</name>
<accession>A0A161QEC9</accession>
<evidence type="ECO:0000313" key="3">
    <source>
        <dbReference type="Proteomes" id="UP000075799"/>
    </source>
</evidence>
<reference evidence="2 3" key="1">
    <citation type="submission" date="2016-03" db="EMBL/GenBank/DDBJ databases">
        <authorList>
            <person name="Ploux O."/>
        </authorList>
    </citation>
    <scope>NUCLEOTIDE SEQUENCE [LARGE SCALE GENOMIC DNA]</scope>
    <source>
        <strain evidence="2 3">EC13</strain>
    </source>
</reference>
<sequence length="86" mass="9743">MRAQAAKSIVRKEKAHVAGRKAAKKRLSDVPGAKLKKILKTEADTMIEPAKRAAPKSTQGQNRRRKKGTTQNPERSEERRQSRMKH</sequence>
<feature type="region of interest" description="Disordered" evidence="1">
    <location>
        <begin position="1"/>
        <end position="28"/>
    </location>
</feature>
<protein>
    <submittedName>
        <fullName evidence="2">Uncharacterized protein</fullName>
    </submittedName>
</protein>
<evidence type="ECO:0000256" key="1">
    <source>
        <dbReference type="SAM" id="MobiDB-lite"/>
    </source>
</evidence>
<organism evidence="2 3">
    <name type="scientific">Bdellovibrio bacteriovorus</name>
    <dbReference type="NCBI Taxonomy" id="959"/>
    <lineage>
        <taxon>Bacteria</taxon>
        <taxon>Pseudomonadati</taxon>
        <taxon>Bdellovibrionota</taxon>
        <taxon>Bdellovibrionia</taxon>
        <taxon>Bdellovibrionales</taxon>
        <taxon>Pseudobdellovibrionaceae</taxon>
        <taxon>Bdellovibrio</taxon>
    </lineage>
</organism>